<dbReference type="GO" id="GO:0008270">
    <property type="term" value="F:zinc ion binding"/>
    <property type="evidence" value="ECO:0007669"/>
    <property type="project" value="InterPro"/>
</dbReference>
<name>W2RNU4_CYPE1</name>
<dbReference type="PANTHER" id="PTHR47540:SF1">
    <property type="entry name" value="ACTIVATOR OF STRESS GENES 1-RELATED"/>
    <property type="match status" value="1"/>
</dbReference>
<dbReference type="SMART" id="SM00906">
    <property type="entry name" value="Fungal_trans"/>
    <property type="match status" value="1"/>
</dbReference>
<proteinExistence type="predicted"/>
<dbReference type="InterPro" id="IPR036864">
    <property type="entry name" value="Zn2-C6_fun-type_DNA-bd_sf"/>
</dbReference>
<keyword evidence="5" id="KW-0238">DNA-binding</keyword>
<keyword evidence="2" id="KW-0479">Metal-binding</keyword>
<evidence type="ECO:0000313" key="12">
    <source>
        <dbReference type="Proteomes" id="UP000030752"/>
    </source>
</evidence>
<evidence type="ECO:0000256" key="1">
    <source>
        <dbReference type="ARBA" id="ARBA00004123"/>
    </source>
</evidence>
<evidence type="ECO:0000256" key="2">
    <source>
        <dbReference type="ARBA" id="ARBA00022723"/>
    </source>
</evidence>
<evidence type="ECO:0000256" key="5">
    <source>
        <dbReference type="ARBA" id="ARBA00023125"/>
    </source>
</evidence>
<dbReference type="RefSeq" id="XP_008720316.1">
    <property type="nucleotide sequence ID" value="XM_008722094.1"/>
</dbReference>
<dbReference type="AlphaFoldDB" id="W2RNU4"/>
<dbReference type="Pfam" id="PF04082">
    <property type="entry name" value="Fungal_trans"/>
    <property type="match status" value="1"/>
</dbReference>
<accession>W2RNU4</accession>
<keyword evidence="7" id="KW-0539">Nucleus</keyword>
<dbReference type="Proteomes" id="UP000030752">
    <property type="component" value="Unassembled WGS sequence"/>
</dbReference>
<dbReference type="CDD" id="cd12148">
    <property type="entry name" value="fungal_TF_MHR"/>
    <property type="match status" value="1"/>
</dbReference>
<keyword evidence="9" id="KW-0472">Membrane</keyword>
<keyword evidence="12" id="KW-1185">Reference proteome</keyword>
<comment type="subcellular location">
    <subcellularLocation>
        <location evidence="1">Nucleus</location>
    </subcellularLocation>
</comment>
<dbReference type="GO" id="GO:0006351">
    <property type="term" value="P:DNA-templated transcription"/>
    <property type="evidence" value="ECO:0007669"/>
    <property type="project" value="InterPro"/>
</dbReference>
<dbReference type="VEuPathDB" id="FungiDB:HMPREF1541_07771"/>
<feature type="region of interest" description="Disordered" evidence="8">
    <location>
        <begin position="815"/>
        <end position="869"/>
    </location>
</feature>
<dbReference type="SUPFAM" id="SSF57701">
    <property type="entry name" value="Zn2/Cys6 DNA-binding domain"/>
    <property type="match status" value="1"/>
</dbReference>
<evidence type="ECO:0000256" key="3">
    <source>
        <dbReference type="ARBA" id="ARBA00022833"/>
    </source>
</evidence>
<feature type="compositionally biased region" description="Polar residues" evidence="8">
    <location>
        <begin position="815"/>
        <end position="857"/>
    </location>
</feature>
<evidence type="ECO:0000256" key="7">
    <source>
        <dbReference type="ARBA" id="ARBA00023242"/>
    </source>
</evidence>
<dbReference type="InterPro" id="IPR007219">
    <property type="entry name" value="XnlR_reg_dom"/>
</dbReference>
<keyword evidence="9" id="KW-0812">Transmembrane</keyword>
<dbReference type="OrthoDB" id="422427at2759"/>
<evidence type="ECO:0000256" key="6">
    <source>
        <dbReference type="ARBA" id="ARBA00023163"/>
    </source>
</evidence>
<dbReference type="GO" id="GO:0005634">
    <property type="term" value="C:nucleus"/>
    <property type="evidence" value="ECO:0007669"/>
    <property type="project" value="UniProtKB-SubCell"/>
</dbReference>
<dbReference type="CDD" id="cd00067">
    <property type="entry name" value="GAL4"/>
    <property type="match status" value="1"/>
</dbReference>
<dbReference type="GO" id="GO:0043565">
    <property type="term" value="F:sequence-specific DNA binding"/>
    <property type="evidence" value="ECO:0007669"/>
    <property type="project" value="TreeGrafter"/>
</dbReference>
<evidence type="ECO:0000256" key="8">
    <source>
        <dbReference type="SAM" id="MobiDB-lite"/>
    </source>
</evidence>
<dbReference type="GO" id="GO:0045944">
    <property type="term" value="P:positive regulation of transcription by RNA polymerase II"/>
    <property type="evidence" value="ECO:0007669"/>
    <property type="project" value="TreeGrafter"/>
</dbReference>
<protein>
    <recommendedName>
        <fullName evidence="10">Zn(2)-C6 fungal-type domain-containing protein</fullName>
    </recommendedName>
</protein>
<dbReference type="PROSITE" id="PS00463">
    <property type="entry name" value="ZN2_CY6_FUNGAL_1"/>
    <property type="match status" value="1"/>
</dbReference>
<evidence type="ECO:0000256" key="4">
    <source>
        <dbReference type="ARBA" id="ARBA00023015"/>
    </source>
</evidence>
<dbReference type="STRING" id="1220924.W2RNU4"/>
<keyword evidence="9" id="KW-1133">Transmembrane helix</keyword>
<feature type="region of interest" description="Disordered" evidence="8">
    <location>
        <begin position="676"/>
        <end position="720"/>
    </location>
</feature>
<feature type="region of interest" description="Disordered" evidence="8">
    <location>
        <begin position="1"/>
        <end position="62"/>
    </location>
</feature>
<evidence type="ECO:0000313" key="11">
    <source>
        <dbReference type="EMBL" id="ETN38147.1"/>
    </source>
</evidence>
<dbReference type="EMBL" id="KB822723">
    <property type="protein sequence ID" value="ETN38147.1"/>
    <property type="molecule type" value="Genomic_DNA"/>
</dbReference>
<feature type="transmembrane region" description="Helical" evidence="9">
    <location>
        <begin position="361"/>
        <end position="385"/>
    </location>
</feature>
<feature type="compositionally biased region" description="Low complexity" evidence="8">
    <location>
        <begin position="1"/>
        <end position="15"/>
    </location>
</feature>
<dbReference type="PROSITE" id="PS50048">
    <property type="entry name" value="ZN2_CY6_FUNGAL_2"/>
    <property type="match status" value="1"/>
</dbReference>
<sequence>MAEKGSASPSSSGPSPEEDRDQDQDVSSPEPSDQLSQHKASTAADSHGKPSVPMQKRRRVTRACDECRRKKIKCDGKQPCTHCTVYSYDCTYDQPSNRRRNPAPQYIEALEQRLQKSEAILQSVLPGIDLDDPKFDARGVDQIVESTRARLHARQPSAAKPQDDDGEIQPMVEQIGLLDLDDQGHWDFHGNSSGYAFMRKFRSQFGEQFLPIANPRVTSKARNIAQLLESPKSAQSSPYESTLPINVDLPTKEAAIELCRNTLDDCCALMRPLHRPTFFRRLHSIYETEPEQYSNEQMKFLPLLYIVIAVGFLFSETDTANSMLEIKGYGEAIEQGYRYLDASKQMLDITDCRDLITIQTIFFMILFLQSSAKLATCYAYIGIALRACCRLGLHRAIPNNKFNAIELEERKRIFWLVRKIDTYVGGMLGLPQMLSDEDIDQELPAEVHDECITEGGIQPIPPKSIPLMRATNSHTKLTFIYRKVVRYVYPIQKSASSSLNGSYTISHARIRELERDLQLWMDELPVELRPSDNAPIELSRVQQLLRMSYAHVQMMMYRPFIHYVSQACQNGVQKTDKRSFACAAACVSVARNIVHITTEMKRRGLLVGAYWFVMYTTFFAIISLVYFVLENPNSPTGADILKDALEGRETLASLAQRSMAADRCSESLASLFNELPEKLKERRNSSNPPSTSRKRGAPASESGLNNTPSRENTMTPNRARTLPHDYLAKVAQRNSMADPSEGISSISNPHLINLNSPVASSPMSAQPFDYPTQPLGQTQIPDLKNVMFPSDNPFAYPNQPISTLESADARYNSFPTDTTSSAMDSPFAGSNENSTSMLGTPVSIPSQPHLPMTSNPEQQRRAGPGHPQQLDMTTLQRLYEENPQLAAHLAQQQRQFAGQGIPQGFMQEQQAGGGHQQQPTQQMFGMQGAAGMPEDYWTQMGKAGVPTRTGFTPGGTVNLDELFGGGDGWGPGGMWEAQGFPRQ</sequence>
<keyword evidence="3" id="KW-0862">Zinc</keyword>
<feature type="transmembrane region" description="Helical" evidence="9">
    <location>
        <begin position="609"/>
        <end position="629"/>
    </location>
</feature>
<feature type="compositionally biased region" description="Polar residues" evidence="8">
    <location>
        <begin position="702"/>
        <end position="718"/>
    </location>
</feature>
<evidence type="ECO:0000259" key="10">
    <source>
        <dbReference type="PROSITE" id="PS50048"/>
    </source>
</evidence>
<dbReference type="InterPro" id="IPR001138">
    <property type="entry name" value="Zn2Cys6_DnaBD"/>
</dbReference>
<evidence type="ECO:0000256" key="9">
    <source>
        <dbReference type="SAM" id="Phobius"/>
    </source>
</evidence>
<organism evidence="11 12">
    <name type="scientific">Cyphellophora europaea (strain CBS 101466)</name>
    <name type="common">Phialophora europaea</name>
    <dbReference type="NCBI Taxonomy" id="1220924"/>
    <lineage>
        <taxon>Eukaryota</taxon>
        <taxon>Fungi</taxon>
        <taxon>Dikarya</taxon>
        <taxon>Ascomycota</taxon>
        <taxon>Pezizomycotina</taxon>
        <taxon>Eurotiomycetes</taxon>
        <taxon>Chaetothyriomycetidae</taxon>
        <taxon>Chaetothyriales</taxon>
        <taxon>Cyphellophoraceae</taxon>
        <taxon>Cyphellophora</taxon>
    </lineage>
</organism>
<feature type="domain" description="Zn(2)-C6 fungal-type" evidence="10">
    <location>
        <begin position="63"/>
        <end position="92"/>
    </location>
</feature>
<reference evidence="11 12" key="1">
    <citation type="submission" date="2013-03" db="EMBL/GenBank/DDBJ databases">
        <title>The Genome Sequence of Phialophora europaea CBS 101466.</title>
        <authorList>
            <consortium name="The Broad Institute Genomics Platform"/>
            <person name="Cuomo C."/>
            <person name="de Hoog S."/>
            <person name="Gorbushina A."/>
            <person name="Walker B."/>
            <person name="Young S.K."/>
            <person name="Zeng Q."/>
            <person name="Gargeya S."/>
            <person name="Fitzgerald M."/>
            <person name="Haas B."/>
            <person name="Abouelleil A."/>
            <person name="Allen A.W."/>
            <person name="Alvarado L."/>
            <person name="Arachchi H.M."/>
            <person name="Berlin A.M."/>
            <person name="Chapman S.B."/>
            <person name="Gainer-Dewar J."/>
            <person name="Goldberg J."/>
            <person name="Griggs A."/>
            <person name="Gujja S."/>
            <person name="Hansen M."/>
            <person name="Howarth C."/>
            <person name="Imamovic A."/>
            <person name="Ireland A."/>
            <person name="Larimer J."/>
            <person name="McCowan C."/>
            <person name="Murphy C."/>
            <person name="Pearson M."/>
            <person name="Poon T.W."/>
            <person name="Priest M."/>
            <person name="Roberts A."/>
            <person name="Saif S."/>
            <person name="Shea T."/>
            <person name="Sisk P."/>
            <person name="Sykes S."/>
            <person name="Wortman J."/>
            <person name="Nusbaum C."/>
            <person name="Birren B."/>
        </authorList>
    </citation>
    <scope>NUCLEOTIDE SEQUENCE [LARGE SCALE GENOMIC DNA]</scope>
    <source>
        <strain evidence="11 12">CBS 101466</strain>
    </source>
</reference>
<keyword evidence="6" id="KW-0804">Transcription</keyword>
<dbReference type="GeneID" id="19975110"/>
<dbReference type="FunCoup" id="W2RNU4">
    <property type="interactions" value="236"/>
</dbReference>
<dbReference type="GO" id="GO:0000981">
    <property type="term" value="F:DNA-binding transcription factor activity, RNA polymerase II-specific"/>
    <property type="evidence" value="ECO:0007669"/>
    <property type="project" value="InterPro"/>
</dbReference>
<dbReference type="InParanoid" id="W2RNU4"/>
<dbReference type="Pfam" id="PF00172">
    <property type="entry name" value="Zn_clus"/>
    <property type="match status" value="1"/>
</dbReference>
<dbReference type="PANTHER" id="PTHR47540">
    <property type="entry name" value="THIAMINE REPRESSIBLE GENES REGULATORY PROTEIN THI5"/>
    <property type="match status" value="1"/>
</dbReference>
<dbReference type="HOGENOM" id="CLU_010084_0_0_1"/>
<feature type="compositionally biased region" description="Polar residues" evidence="8">
    <location>
        <begin position="25"/>
        <end position="44"/>
    </location>
</feature>
<dbReference type="Gene3D" id="4.10.240.10">
    <property type="entry name" value="Zn(2)-C6 fungal-type DNA-binding domain"/>
    <property type="match status" value="1"/>
</dbReference>
<gene>
    <name evidence="11" type="ORF">HMPREF1541_07771</name>
</gene>
<keyword evidence="4" id="KW-0805">Transcription regulation</keyword>
<dbReference type="eggNOG" id="ENOG502QSY2">
    <property type="taxonomic scope" value="Eukaryota"/>
</dbReference>
<dbReference type="InterPro" id="IPR051711">
    <property type="entry name" value="Stress_Response_Reg"/>
</dbReference>
<dbReference type="SMART" id="SM00066">
    <property type="entry name" value="GAL4"/>
    <property type="match status" value="1"/>
</dbReference>